<evidence type="ECO:0000256" key="7">
    <source>
        <dbReference type="ARBA" id="ARBA00023136"/>
    </source>
</evidence>
<evidence type="ECO:0000313" key="10">
    <source>
        <dbReference type="EMBL" id="OOV87039.1"/>
    </source>
</evidence>
<feature type="transmembrane region" description="Helical" evidence="9">
    <location>
        <begin position="12"/>
        <end position="33"/>
    </location>
</feature>
<dbReference type="GO" id="GO:0015920">
    <property type="term" value="P:lipopolysaccharide transport"/>
    <property type="evidence" value="ECO:0007669"/>
    <property type="project" value="TreeGrafter"/>
</dbReference>
<keyword evidence="7 9" id="KW-0472">Membrane</keyword>
<protein>
    <submittedName>
        <fullName evidence="10">LPS export ABC transporter permease LptG</fullName>
    </submittedName>
</protein>
<evidence type="ECO:0000256" key="5">
    <source>
        <dbReference type="ARBA" id="ARBA00022692"/>
    </source>
</evidence>
<dbReference type="GO" id="GO:0043190">
    <property type="term" value="C:ATP-binding cassette (ABC) transporter complex"/>
    <property type="evidence" value="ECO:0007669"/>
    <property type="project" value="InterPro"/>
</dbReference>
<dbReference type="InterPro" id="IPR030923">
    <property type="entry name" value="LptG"/>
</dbReference>
<keyword evidence="6 9" id="KW-1133">Transmembrane helix</keyword>
<dbReference type="AlphaFoldDB" id="A0A1T1HB09"/>
<dbReference type="EMBL" id="MTSD02000003">
    <property type="protein sequence ID" value="OOV87039.1"/>
    <property type="molecule type" value="Genomic_DNA"/>
</dbReference>
<evidence type="ECO:0000256" key="9">
    <source>
        <dbReference type="SAM" id="Phobius"/>
    </source>
</evidence>
<keyword evidence="5 9" id="KW-0812">Transmembrane</keyword>
<keyword evidence="4" id="KW-1003">Cell membrane</keyword>
<evidence type="ECO:0000256" key="3">
    <source>
        <dbReference type="ARBA" id="ARBA00007725"/>
    </source>
</evidence>
<accession>A0A1T1HB09</accession>
<comment type="caution">
    <text evidence="10">The sequence shown here is derived from an EMBL/GenBank/DDBJ whole genome shotgun (WGS) entry which is preliminary data.</text>
</comment>
<evidence type="ECO:0000256" key="1">
    <source>
        <dbReference type="ARBA" id="ARBA00002265"/>
    </source>
</evidence>
<sequence>MKTLDRYIAKSVFAAVLIVQMLLLGLDMMLALVNELDNLNDSYQLSNVLYYVMLSAPRRFYDLVPVGVMVGALIGLGSLASNNELAVIRAAGVSITRIIWSVMKPMLLIIAVTAFVGEFISPKTEVEAQNYRTMKRWDTTNAAGKWGVWLRDGNDYFYFRSIRTDGKLSGVQRHSFDETGKRLLSITYAQSGRYDFDKKGWILDQAVKANIGTHRVINEQIPSIFWSSDLKPELMKVIILEQRYLAPSDLWRYSRYLKDQGLKSHEHEMAFWQKVLLPLTLSSLVLVAASFVFGPLRSAPAGTRVFSGVIVGLAVKYVQDILGPASVVYGFDPVWAVLTPAIGCALYGVFLIRRTG</sequence>
<dbReference type="PANTHER" id="PTHR33529">
    <property type="entry name" value="SLR0882 PROTEIN-RELATED"/>
    <property type="match status" value="1"/>
</dbReference>
<comment type="function">
    <text evidence="1">Part of the ABC transporter complex LptBFG involved in the translocation of lipopolysaccharide (LPS) from the inner membrane to the outer membrane.</text>
</comment>
<organism evidence="10 11">
    <name type="scientific">Oceanospirillum linum</name>
    <dbReference type="NCBI Taxonomy" id="966"/>
    <lineage>
        <taxon>Bacteria</taxon>
        <taxon>Pseudomonadati</taxon>
        <taxon>Pseudomonadota</taxon>
        <taxon>Gammaproteobacteria</taxon>
        <taxon>Oceanospirillales</taxon>
        <taxon>Oceanospirillaceae</taxon>
        <taxon>Oceanospirillum</taxon>
    </lineage>
</organism>
<feature type="transmembrane region" description="Helical" evidence="9">
    <location>
        <begin position="102"/>
        <end position="120"/>
    </location>
</feature>
<keyword evidence="11" id="KW-1185">Reference proteome</keyword>
<comment type="subcellular location">
    <subcellularLocation>
        <location evidence="2">Cell membrane</location>
        <topology evidence="2">Multi-pass membrane protein</topology>
    </subcellularLocation>
</comment>
<evidence type="ECO:0000256" key="8">
    <source>
        <dbReference type="ARBA" id="ARBA00026081"/>
    </source>
</evidence>
<feature type="transmembrane region" description="Helical" evidence="9">
    <location>
        <begin position="275"/>
        <end position="293"/>
    </location>
</feature>
<name>A0A1T1HB09_OCELI</name>
<dbReference type="Proteomes" id="UP000190064">
    <property type="component" value="Unassembled WGS sequence"/>
</dbReference>
<reference evidence="10" key="1">
    <citation type="submission" date="2017-02" db="EMBL/GenBank/DDBJ databases">
        <title>Draft Genome Sequence of the Salt Water Bacterium Oceanospirillum linum ATCC 11336.</title>
        <authorList>
            <person name="Trachtenberg A.M."/>
            <person name="Carney J.G."/>
            <person name="Linnane J.D."/>
            <person name="Rheaume B.A."/>
            <person name="Pitts N.L."/>
            <person name="Mykles D.L."/>
            <person name="Maclea K.S."/>
        </authorList>
    </citation>
    <scope>NUCLEOTIDE SEQUENCE [LARGE SCALE GENOMIC DNA]</scope>
    <source>
        <strain evidence="10">ATCC 11336</strain>
    </source>
</reference>
<comment type="similarity">
    <text evidence="3">Belongs to the LptF/LptG family.</text>
</comment>
<feature type="transmembrane region" description="Helical" evidence="9">
    <location>
        <begin position="60"/>
        <end position="81"/>
    </location>
</feature>
<evidence type="ECO:0000256" key="2">
    <source>
        <dbReference type="ARBA" id="ARBA00004651"/>
    </source>
</evidence>
<evidence type="ECO:0000256" key="6">
    <source>
        <dbReference type="ARBA" id="ARBA00022989"/>
    </source>
</evidence>
<gene>
    <name evidence="10" type="ORF">BTA35_0208490</name>
</gene>
<dbReference type="Pfam" id="PF03739">
    <property type="entry name" value="LptF_LptG"/>
    <property type="match status" value="1"/>
</dbReference>
<comment type="subunit">
    <text evidence="8">Component of the lipopolysaccharide transport and assembly complex. The LptBFG transporter is composed of two ATP-binding proteins (LptB) and two transmembrane proteins (LptF and LptG).</text>
</comment>
<proteinExistence type="inferred from homology"/>
<dbReference type="NCBIfam" id="TIGR04408">
    <property type="entry name" value="LptG_lptG"/>
    <property type="match status" value="1"/>
</dbReference>
<evidence type="ECO:0000313" key="11">
    <source>
        <dbReference type="Proteomes" id="UP000190064"/>
    </source>
</evidence>
<dbReference type="STRING" id="966.BTA35_0208490"/>
<dbReference type="PANTHER" id="PTHR33529:SF2">
    <property type="entry name" value="LIPOPOLYSACCHARIDE EXPORT SYSTEM PERMEASE PROTEIN LPTG"/>
    <property type="match status" value="1"/>
</dbReference>
<feature type="transmembrane region" description="Helical" evidence="9">
    <location>
        <begin position="334"/>
        <end position="352"/>
    </location>
</feature>
<dbReference type="InterPro" id="IPR005495">
    <property type="entry name" value="LptG/LptF_permease"/>
</dbReference>
<dbReference type="RefSeq" id="WP_078319389.1">
    <property type="nucleotide sequence ID" value="NZ_FXTS01000003.1"/>
</dbReference>
<feature type="transmembrane region" description="Helical" evidence="9">
    <location>
        <begin position="305"/>
        <end position="322"/>
    </location>
</feature>
<evidence type="ECO:0000256" key="4">
    <source>
        <dbReference type="ARBA" id="ARBA00022475"/>
    </source>
</evidence>
<dbReference type="GO" id="GO:0055085">
    <property type="term" value="P:transmembrane transport"/>
    <property type="evidence" value="ECO:0007669"/>
    <property type="project" value="InterPro"/>
</dbReference>